<dbReference type="SFLD" id="SFLDF00027">
    <property type="entry name" value="p-type_atpase"/>
    <property type="match status" value="1"/>
</dbReference>
<dbReference type="PROSITE" id="PS00154">
    <property type="entry name" value="ATPASE_E1_E2"/>
    <property type="match status" value="1"/>
</dbReference>
<dbReference type="SFLD" id="SFLDS00003">
    <property type="entry name" value="Haloacid_Dehalogenase"/>
    <property type="match status" value="1"/>
</dbReference>
<dbReference type="Proteomes" id="UP001164693">
    <property type="component" value="Chromosome"/>
</dbReference>
<organism evidence="14 15">
    <name type="scientific">Jatrophihabitans cynanchi</name>
    <dbReference type="NCBI Taxonomy" id="2944128"/>
    <lineage>
        <taxon>Bacteria</taxon>
        <taxon>Bacillati</taxon>
        <taxon>Actinomycetota</taxon>
        <taxon>Actinomycetes</taxon>
        <taxon>Jatrophihabitantales</taxon>
        <taxon>Jatrophihabitantaceae</taxon>
        <taxon>Jatrophihabitans</taxon>
    </lineage>
</organism>
<keyword evidence="9 12" id="KW-0472">Membrane</keyword>
<dbReference type="SFLD" id="SFLDG00002">
    <property type="entry name" value="C1.7:_P-type_atpase_like"/>
    <property type="match status" value="1"/>
</dbReference>
<evidence type="ECO:0000259" key="13">
    <source>
        <dbReference type="SMART" id="SM00831"/>
    </source>
</evidence>
<keyword evidence="6" id="KW-0067">ATP-binding</keyword>
<dbReference type="Pfam" id="PF13246">
    <property type="entry name" value="Cation_ATPase"/>
    <property type="match status" value="1"/>
</dbReference>
<dbReference type="EMBL" id="CP097463">
    <property type="protein sequence ID" value="WAX57670.1"/>
    <property type="molecule type" value="Genomic_DNA"/>
</dbReference>
<dbReference type="Gene3D" id="3.40.1110.10">
    <property type="entry name" value="Calcium-transporting ATPase, cytoplasmic domain N"/>
    <property type="match status" value="1"/>
</dbReference>
<feature type="transmembrane region" description="Helical" evidence="12">
    <location>
        <begin position="812"/>
        <end position="833"/>
    </location>
</feature>
<keyword evidence="7" id="KW-1278">Translocase</keyword>
<evidence type="ECO:0000256" key="5">
    <source>
        <dbReference type="ARBA" id="ARBA00022741"/>
    </source>
</evidence>
<evidence type="ECO:0000256" key="6">
    <source>
        <dbReference type="ARBA" id="ARBA00022840"/>
    </source>
</evidence>
<evidence type="ECO:0000256" key="8">
    <source>
        <dbReference type="ARBA" id="ARBA00022989"/>
    </source>
</evidence>
<evidence type="ECO:0000256" key="12">
    <source>
        <dbReference type="SAM" id="Phobius"/>
    </source>
</evidence>
<dbReference type="SUPFAM" id="SSF56784">
    <property type="entry name" value="HAD-like"/>
    <property type="match status" value="1"/>
</dbReference>
<dbReference type="PRINTS" id="PR00119">
    <property type="entry name" value="CATATPASE"/>
</dbReference>
<dbReference type="InterPro" id="IPR006068">
    <property type="entry name" value="ATPase_P-typ_cation-transptr_C"/>
</dbReference>
<dbReference type="PANTHER" id="PTHR43294">
    <property type="entry name" value="SODIUM/POTASSIUM-TRANSPORTING ATPASE SUBUNIT ALPHA"/>
    <property type="match status" value="1"/>
</dbReference>
<dbReference type="InterPro" id="IPR050510">
    <property type="entry name" value="Cation_transp_ATPase_P-type"/>
</dbReference>
<dbReference type="Gene3D" id="2.70.150.10">
    <property type="entry name" value="Calcium-transporting ATPase, cytoplasmic transduction domain A"/>
    <property type="match status" value="1"/>
</dbReference>
<evidence type="ECO:0000256" key="1">
    <source>
        <dbReference type="ARBA" id="ARBA00004651"/>
    </source>
</evidence>
<keyword evidence="5" id="KW-0547">Nucleotide-binding</keyword>
<evidence type="ECO:0000313" key="15">
    <source>
        <dbReference type="Proteomes" id="UP001164693"/>
    </source>
</evidence>
<accession>A0ABY7JYN5</accession>
<name>A0ABY7JYN5_9ACTN</name>
<comment type="subcellular location">
    <subcellularLocation>
        <location evidence="1">Cell membrane</location>
        <topology evidence="1">Multi-pass membrane protein</topology>
    </subcellularLocation>
</comment>
<dbReference type="InterPro" id="IPR004014">
    <property type="entry name" value="ATPase_P-typ_cation-transptr_N"/>
</dbReference>
<feature type="transmembrane region" description="Helical" evidence="12">
    <location>
        <begin position="280"/>
        <end position="297"/>
    </location>
</feature>
<evidence type="ECO:0000256" key="3">
    <source>
        <dbReference type="ARBA" id="ARBA00022475"/>
    </source>
</evidence>
<dbReference type="Gene3D" id="3.40.50.1000">
    <property type="entry name" value="HAD superfamily/HAD-like"/>
    <property type="match status" value="1"/>
</dbReference>
<evidence type="ECO:0000256" key="4">
    <source>
        <dbReference type="ARBA" id="ARBA00022692"/>
    </source>
</evidence>
<feature type="transmembrane region" description="Helical" evidence="12">
    <location>
        <begin position="772"/>
        <end position="791"/>
    </location>
</feature>
<protein>
    <submittedName>
        <fullName evidence="14">Cation-transporting P-type ATPase</fullName>
    </submittedName>
</protein>
<dbReference type="PRINTS" id="PR00120">
    <property type="entry name" value="HATPASE"/>
</dbReference>
<sequence>MTTEPTELLLRDLGSCRGGLGEREAARRLALYGANVLPVSGGARWLVELGAQFTHPLALLLWLAAGLSFVTGNPALGWAIVGVIGVNALVAFAQERQAARAVQALAGYLPPSARVARDGVVRTVPVAEIVRGDVLHVGEGDRICADARLLDGELELDMSSLTGESVPVVRAARLPDVADRLIDAPTVVFSGTSCTSGQATAVVFATGSHTELGRIAALSQRGAGEESPLQRQVRRTAWLIAAVAIAIGVLFLPLGLLAGLSLRDAAVFAVGLLVANVPEGLLPTITLALAVGVRVLARSGALVKRLSAVETLGSTTVICTDKTGTITQNQMAVERLWAAGREFAGAEDASVAVALATVMADCNPLEASADPMERALLGFAEAVGVQPGQRIATFRFDSRRKRMSVVARHGSQVVVSVKGAPESVLPLCTSWWFGGDVTSALTPPDRQLVEDAVDAFAQRGLRVLALAERRGAVPSGAEDAEDAESRLCLLGLVALLDPPRPEVADAVAACHRAGIRVNVITGDHARTAAEIARQVGIRVDRVVTGPELDAMTDRELDSVLDRDGDMVFARSTPEGKLRLADALRHRGDVVAMTGDGVNDAPALRRADIGVAMGRSGTDVAREAATMVLTDDDFATIVTAVREGRRVWENLRKFVLYIFAHAVPEVVPFAVFALSAGAVPLPLTVLQILAIDLGTETLPALALGREGAEPDVMDRPPRSRGVHLITARLLGRAWLLMGTVSAVLAMALFFLVLTRAGWRPGDAVAAGHRLHAAYLQATTITFLAIVACQVGTAIAARTERAALRDIGLTSNRLLLAGIAFEIAFAAGVVLLPPLQRMLGTAAPPLYTVPLLLACPVLVWGVDEFYRAVARRRAADVPPPRDGRTGPVGRSALLPPRQRPEDWSTTR</sequence>
<keyword evidence="15" id="KW-1185">Reference proteome</keyword>
<dbReference type="Pfam" id="PF00690">
    <property type="entry name" value="Cation_ATPase_N"/>
    <property type="match status" value="1"/>
</dbReference>
<evidence type="ECO:0000313" key="14">
    <source>
        <dbReference type="EMBL" id="WAX57670.1"/>
    </source>
</evidence>
<feature type="transmembrane region" description="Helical" evidence="12">
    <location>
        <begin position="237"/>
        <end position="260"/>
    </location>
</feature>
<dbReference type="Gene3D" id="1.20.1110.10">
    <property type="entry name" value="Calcium-transporting ATPase, transmembrane domain"/>
    <property type="match status" value="1"/>
</dbReference>
<dbReference type="InterPro" id="IPR018303">
    <property type="entry name" value="ATPase_P-typ_P_site"/>
</dbReference>
<keyword evidence="3" id="KW-1003">Cell membrane</keyword>
<evidence type="ECO:0000256" key="7">
    <source>
        <dbReference type="ARBA" id="ARBA00022967"/>
    </source>
</evidence>
<evidence type="ECO:0000256" key="9">
    <source>
        <dbReference type="ARBA" id="ARBA00023136"/>
    </source>
</evidence>
<dbReference type="InterPro" id="IPR001757">
    <property type="entry name" value="P_typ_ATPase"/>
</dbReference>
<dbReference type="Pfam" id="PF00689">
    <property type="entry name" value="Cation_ATPase_C"/>
    <property type="match status" value="1"/>
</dbReference>
<dbReference type="SUPFAM" id="SSF81653">
    <property type="entry name" value="Calcium ATPase, transduction domain A"/>
    <property type="match status" value="1"/>
</dbReference>
<dbReference type="Pfam" id="PF00122">
    <property type="entry name" value="E1-E2_ATPase"/>
    <property type="match status" value="1"/>
</dbReference>
<feature type="region of interest" description="Disordered" evidence="11">
    <location>
        <begin position="874"/>
        <end position="905"/>
    </location>
</feature>
<dbReference type="InterPro" id="IPR008250">
    <property type="entry name" value="ATPase_P-typ_transduc_dom_A_sf"/>
</dbReference>
<feature type="domain" description="Cation-transporting P-type ATPase N-terminal" evidence="13">
    <location>
        <begin position="3"/>
        <end position="73"/>
    </location>
</feature>
<dbReference type="RefSeq" id="WP_269444217.1">
    <property type="nucleotide sequence ID" value="NZ_CP097463.1"/>
</dbReference>
<comment type="catalytic activity">
    <reaction evidence="10">
        <text>ATP + H2O = ADP + phosphate + H(+)</text>
        <dbReference type="Rhea" id="RHEA:13065"/>
        <dbReference type="ChEBI" id="CHEBI:15377"/>
        <dbReference type="ChEBI" id="CHEBI:15378"/>
        <dbReference type="ChEBI" id="CHEBI:30616"/>
        <dbReference type="ChEBI" id="CHEBI:43474"/>
        <dbReference type="ChEBI" id="CHEBI:456216"/>
    </reaction>
</comment>
<keyword evidence="4 12" id="KW-0812">Transmembrane</keyword>
<dbReference type="SMART" id="SM00831">
    <property type="entry name" value="Cation_ATPase_N"/>
    <property type="match status" value="1"/>
</dbReference>
<dbReference type="InterPro" id="IPR036412">
    <property type="entry name" value="HAD-like_sf"/>
</dbReference>
<dbReference type="SUPFAM" id="SSF81665">
    <property type="entry name" value="Calcium ATPase, transmembrane domain M"/>
    <property type="match status" value="1"/>
</dbReference>
<dbReference type="InterPro" id="IPR044492">
    <property type="entry name" value="P_typ_ATPase_HD_dom"/>
</dbReference>
<keyword evidence="8 12" id="KW-1133">Transmembrane helix</keyword>
<gene>
    <name evidence="14" type="ORF">M6B22_02610</name>
</gene>
<dbReference type="NCBIfam" id="TIGR01494">
    <property type="entry name" value="ATPase_P-type"/>
    <property type="match status" value="2"/>
</dbReference>
<feature type="transmembrane region" description="Helical" evidence="12">
    <location>
        <begin position="76"/>
        <end position="93"/>
    </location>
</feature>
<proteinExistence type="inferred from homology"/>
<evidence type="ECO:0000256" key="10">
    <source>
        <dbReference type="ARBA" id="ARBA00049360"/>
    </source>
</evidence>
<comment type="similarity">
    <text evidence="2">Belongs to the cation transport ATPase (P-type) (TC 3.A.3) family. Type IIA subfamily.</text>
</comment>
<feature type="transmembrane region" description="Helical" evidence="12">
    <location>
        <begin position="845"/>
        <end position="864"/>
    </location>
</feature>
<dbReference type="InterPro" id="IPR023299">
    <property type="entry name" value="ATPase_P-typ_cyto_dom_N"/>
</dbReference>
<evidence type="ECO:0000256" key="11">
    <source>
        <dbReference type="SAM" id="MobiDB-lite"/>
    </source>
</evidence>
<dbReference type="InterPro" id="IPR023298">
    <property type="entry name" value="ATPase_P-typ_TM_dom_sf"/>
</dbReference>
<reference evidence="14" key="1">
    <citation type="submission" date="2022-05" db="EMBL/GenBank/DDBJ databases">
        <title>Jatrophihabitans sp. SB3-54 whole genome sequence.</title>
        <authorList>
            <person name="Suh M.K."/>
            <person name="Eom M.K."/>
            <person name="Kim J.S."/>
            <person name="Kim H.S."/>
            <person name="Do H.E."/>
            <person name="Shin Y.K."/>
            <person name="Lee J.-S."/>
        </authorList>
    </citation>
    <scope>NUCLEOTIDE SEQUENCE</scope>
    <source>
        <strain evidence="14">SB3-54</strain>
    </source>
</reference>
<evidence type="ECO:0000256" key="2">
    <source>
        <dbReference type="ARBA" id="ARBA00005675"/>
    </source>
</evidence>
<feature type="transmembrane region" description="Helical" evidence="12">
    <location>
        <begin position="728"/>
        <end position="752"/>
    </location>
</feature>
<dbReference type="PANTHER" id="PTHR43294:SF21">
    <property type="entry name" value="CATION TRANSPORTING ATPASE"/>
    <property type="match status" value="1"/>
</dbReference>
<feature type="compositionally biased region" description="Basic and acidic residues" evidence="11">
    <location>
        <begin position="896"/>
        <end position="905"/>
    </location>
</feature>
<dbReference type="InterPro" id="IPR023214">
    <property type="entry name" value="HAD_sf"/>
</dbReference>
<dbReference type="InterPro" id="IPR059000">
    <property type="entry name" value="ATPase_P-type_domA"/>
</dbReference>